<dbReference type="InterPro" id="IPR001623">
    <property type="entry name" value="DnaJ_domain"/>
</dbReference>
<evidence type="ECO:0000313" key="4">
    <source>
        <dbReference type="Proteomes" id="UP000824267"/>
    </source>
</evidence>
<gene>
    <name evidence="3" type="ORF">IAC47_05285</name>
</gene>
<keyword evidence="1" id="KW-0472">Membrane</keyword>
<name>A0A9D1RHC8_9BACT</name>
<reference evidence="3" key="2">
    <citation type="submission" date="2021-04" db="EMBL/GenBank/DDBJ databases">
        <authorList>
            <person name="Gilroy R."/>
        </authorList>
    </citation>
    <scope>NUCLEOTIDE SEQUENCE</scope>
    <source>
        <strain evidence="3">Gambia16-930</strain>
    </source>
</reference>
<evidence type="ECO:0000313" key="3">
    <source>
        <dbReference type="EMBL" id="HIW87669.1"/>
    </source>
</evidence>
<dbReference type="GO" id="GO:0030544">
    <property type="term" value="F:Hsp70 protein binding"/>
    <property type="evidence" value="ECO:0007669"/>
    <property type="project" value="TreeGrafter"/>
</dbReference>
<keyword evidence="1" id="KW-0812">Transmembrane</keyword>
<evidence type="ECO:0000256" key="1">
    <source>
        <dbReference type="SAM" id="Phobius"/>
    </source>
</evidence>
<dbReference type="GO" id="GO:0071218">
    <property type="term" value="P:cellular response to misfolded protein"/>
    <property type="evidence" value="ECO:0007669"/>
    <property type="project" value="TreeGrafter"/>
</dbReference>
<feature type="domain" description="J" evidence="2">
    <location>
        <begin position="4"/>
        <end position="68"/>
    </location>
</feature>
<accession>A0A9D1RHC8</accession>
<dbReference type="Proteomes" id="UP000824267">
    <property type="component" value="Unassembled WGS sequence"/>
</dbReference>
<dbReference type="PRINTS" id="PR00625">
    <property type="entry name" value="JDOMAIN"/>
</dbReference>
<reference evidence="3" key="1">
    <citation type="journal article" date="2021" name="PeerJ">
        <title>Extensive microbial diversity within the chicken gut microbiome revealed by metagenomics and culture.</title>
        <authorList>
            <person name="Gilroy R."/>
            <person name="Ravi A."/>
            <person name="Getino M."/>
            <person name="Pursley I."/>
            <person name="Horton D.L."/>
            <person name="Alikhan N.F."/>
            <person name="Baker D."/>
            <person name="Gharbi K."/>
            <person name="Hall N."/>
            <person name="Watson M."/>
            <person name="Adriaenssens E.M."/>
            <person name="Foster-Nyarko E."/>
            <person name="Jarju S."/>
            <person name="Secka A."/>
            <person name="Antonio M."/>
            <person name="Oren A."/>
            <person name="Chaudhuri R.R."/>
            <person name="La Ragione R."/>
            <person name="Hildebrand F."/>
            <person name="Pallen M.J."/>
        </authorList>
    </citation>
    <scope>NUCLEOTIDE SEQUENCE</scope>
    <source>
        <strain evidence="3">Gambia16-930</strain>
    </source>
</reference>
<evidence type="ECO:0000259" key="2">
    <source>
        <dbReference type="PROSITE" id="PS50076"/>
    </source>
</evidence>
<dbReference type="InterPro" id="IPR051100">
    <property type="entry name" value="DnaJ_subfamily_B/C"/>
</dbReference>
<dbReference type="Gene3D" id="1.10.287.110">
    <property type="entry name" value="DnaJ domain"/>
    <property type="match status" value="1"/>
</dbReference>
<comment type="caution">
    <text evidence="3">The sequence shown here is derived from an EMBL/GenBank/DDBJ whole genome shotgun (WGS) entry which is preliminary data.</text>
</comment>
<protein>
    <submittedName>
        <fullName evidence="3">DnaJ domain-containing protein</fullName>
    </submittedName>
</protein>
<organism evidence="3 4">
    <name type="scientific">Candidatus Onthomorpha intestinigallinarum</name>
    <dbReference type="NCBI Taxonomy" id="2840880"/>
    <lineage>
        <taxon>Bacteria</taxon>
        <taxon>Pseudomonadati</taxon>
        <taxon>Bacteroidota</taxon>
        <taxon>Bacteroidia</taxon>
        <taxon>Bacteroidales</taxon>
        <taxon>Candidatus Onthomorpha</taxon>
    </lineage>
</organism>
<dbReference type="Pfam" id="PF00226">
    <property type="entry name" value="DnaJ"/>
    <property type="match status" value="1"/>
</dbReference>
<dbReference type="SMART" id="SM00271">
    <property type="entry name" value="DnaJ"/>
    <property type="match status" value="1"/>
</dbReference>
<dbReference type="CDD" id="cd06257">
    <property type="entry name" value="DnaJ"/>
    <property type="match status" value="1"/>
</dbReference>
<feature type="transmembrane region" description="Helical" evidence="1">
    <location>
        <begin position="143"/>
        <end position="162"/>
    </location>
</feature>
<dbReference type="AlphaFoldDB" id="A0A9D1RHC8"/>
<dbReference type="InterPro" id="IPR036869">
    <property type="entry name" value="J_dom_sf"/>
</dbReference>
<dbReference type="EMBL" id="DXGG01000168">
    <property type="protein sequence ID" value="HIW87669.1"/>
    <property type="molecule type" value="Genomic_DNA"/>
</dbReference>
<dbReference type="PANTHER" id="PTHR43908:SF3">
    <property type="entry name" value="AT29763P-RELATED"/>
    <property type="match status" value="1"/>
</dbReference>
<dbReference type="PROSITE" id="PS50076">
    <property type="entry name" value="DNAJ_2"/>
    <property type="match status" value="1"/>
</dbReference>
<proteinExistence type="predicted"/>
<dbReference type="PANTHER" id="PTHR43908">
    <property type="entry name" value="AT29763P-RELATED"/>
    <property type="match status" value="1"/>
</dbReference>
<keyword evidence="1" id="KW-1133">Transmembrane helix</keyword>
<sequence length="164" mass="19227">MFKDYYAILEISFPSDEKEIKAAYRKQSLKWHPDRNPGKNTEEEMKSVNEAYTILSRPDLKRKYDAEYTVFRKQKRANQNITYTRNTERTYNKQWEYAYDVKDENLKNDINNARKSSEEYVKAFMASLKTDVKSAAKGALKGAMPYIISGVILLVFTLFVQMCS</sequence>
<dbReference type="SUPFAM" id="SSF46565">
    <property type="entry name" value="Chaperone J-domain"/>
    <property type="match status" value="1"/>
</dbReference>